<protein>
    <submittedName>
        <fullName evidence="3">AAA family ATPase</fullName>
    </submittedName>
</protein>
<dbReference type="InterPro" id="IPR038727">
    <property type="entry name" value="NadR/Ttd14_AAA_dom"/>
</dbReference>
<gene>
    <name evidence="2" type="ORF">L9W94_13900</name>
    <name evidence="3" type="ORF">L9X51_16930</name>
    <name evidence="4" type="ORF">PYE67_00835</name>
</gene>
<dbReference type="Proteomes" id="UP001241226">
    <property type="component" value="Chromosome 1"/>
</dbReference>
<feature type="domain" description="NadR/Ttd14 AAA" evidence="1">
    <location>
        <begin position="4"/>
        <end position="165"/>
    </location>
</feature>
<proteinExistence type="predicted"/>
<dbReference type="EMBL" id="CP118711">
    <property type="protein sequence ID" value="WGK85459.1"/>
    <property type="molecule type" value="Genomic_DNA"/>
</dbReference>
<sequence>MKPIIISGGPGAGKTTIIEQLKHRGYLTFAEGSRTLIEQQSQHKDGILPWTDLAAFAQLCLQLMSEQKQQAQQSGKQCFLDRAIPDICAYLKQGGLAVPDEYIQESQGYHRYAFLCRPEASIYVQDAVRPHSFLEALEIHRKLQETYQTLGFEVIEVPWGSVIERADFIEANTNRSE</sequence>
<name>A0A9X4FBK1_9VIBR</name>
<evidence type="ECO:0000313" key="3">
    <source>
        <dbReference type="EMBL" id="MDE1348083.1"/>
    </source>
</evidence>
<organism evidence="3 5">
    <name type="scientific">Vibrio aestuarianus</name>
    <dbReference type="NCBI Taxonomy" id="28171"/>
    <lineage>
        <taxon>Bacteria</taxon>
        <taxon>Pseudomonadati</taxon>
        <taxon>Pseudomonadota</taxon>
        <taxon>Gammaproteobacteria</taxon>
        <taxon>Vibrionales</taxon>
        <taxon>Vibrionaceae</taxon>
        <taxon>Vibrio</taxon>
    </lineage>
</organism>
<accession>A0A9X4FBK1</accession>
<dbReference type="Proteomes" id="UP001140979">
    <property type="component" value="Unassembled WGS sequence"/>
</dbReference>
<dbReference type="GeneID" id="79915873"/>
<dbReference type="EMBL" id="JAKNBA010000025">
    <property type="protein sequence ID" value="MDE1243224.1"/>
    <property type="molecule type" value="Genomic_DNA"/>
</dbReference>
<evidence type="ECO:0000313" key="6">
    <source>
        <dbReference type="Proteomes" id="UP001241226"/>
    </source>
</evidence>
<dbReference type="InterPro" id="IPR027417">
    <property type="entry name" value="P-loop_NTPase"/>
</dbReference>
<dbReference type="Proteomes" id="UP001140978">
    <property type="component" value="Unassembled WGS sequence"/>
</dbReference>
<dbReference type="EMBL" id="JAKNAX010000075">
    <property type="protein sequence ID" value="MDE1348083.1"/>
    <property type="molecule type" value="Genomic_DNA"/>
</dbReference>
<dbReference type="Pfam" id="PF13521">
    <property type="entry name" value="AAA_28"/>
    <property type="match status" value="1"/>
</dbReference>
<reference evidence="3 6" key="1">
    <citation type="submission" date="2022-02" db="EMBL/GenBank/DDBJ databases">
        <title>Emergence and expansion in Europe of a Vibrio aestuarianus clonal complex pathogenic for oysters.</title>
        <authorList>
            <person name="Mesnil A."/>
            <person name="Travers M.-A."/>
        </authorList>
    </citation>
    <scope>NUCLEOTIDE SEQUENCE</scope>
    <source>
        <strain evidence="2">19_064_11T1</strain>
        <strain evidence="3">19_064_15T1</strain>
        <strain evidence="4 6">U17</strain>
    </source>
</reference>
<evidence type="ECO:0000313" key="4">
    <source>
        <dbReference type="EMBL" id="WGK85459.1"/>
    </source>
</evidence>
<evidence type="ECO:0000313" key="5">
    <source>
        <dbReference type="Proteomes" id="UP001140978"/>
    </source>
</evidence>
<dbReference type="RefSeq" id="WP_171981478.1">
    <property type="nucleotide sequence ID" value="NZ_CALYLG010000133.1"/>
</dbReference>
<evidence type="ECO:0000259" key="1">
    <source>
        <dbReference type="Pfam" id="PF13521"/>
    </source>
</evidence>
<dbReference type="AlphaFoldDB" id="A0A9X4FBK1"/>
<dbReference type="SUPFAM" id="SSF52540">
    <property type="entry name" value="P-loop containing nucleoside triphosphate hydrolases"/>
    <property type="match status" value="1"/>
</dbReference>
<dbReference type="Gene3D" id="3.40.50.300">
    <property type="entry name" value="P-loop containing nucleotide triphosphate hydrolases"/>
    <property type="match status" value="1"/>
</dbReference>
<evidence type="ECO:0000313" key="2">
    <source>
        <dbReference type="EMBL" id="MDE1243224.1"/>
    </source>
</evidence>